<dbReference type="InterPro" id="IPR004045">
    <property type="entry name" value="Glutathione_S-Trfase_N"/>
</dbReference>
<feature type="domain" description="GST C-terminal" evidence="2">
    <location>
        <begin position="83"/>
        <end position="199"/>
    </location>
</feature>
<reference evidence="3 4" key="1">
    <citation type="submission" date="2016-11" db="EMBL/GenBank/DDBJ databases">
        <authorList>
            <person name="Jaros S."/>
            <person name="Januszkiewicz K."/>
            <person name="Wedrychowicz H."/>
        </authorList>
    </citation>
    <scope>NUCLEOTIDE SEQUENCE [LARGE SCALE GENOMIC DNA]</scope>
    <source>
        <strain evidence="3 4">GAS95</strain>
    </source>
</reference>
<dbReference type="Pfam" id="PF13409">
    <property type="entry name" value="GST_N_2"/>
    <property type="match status" value="1"/>
</dbReference>
<dbReference type="PANTHER" id="PTHR44051:SF8">
    <property type="entry name" value="GLUTATHIONE S-TRANSFERASE GSTA"/>
    <property type="match status" value="1"/>
</dbReference>
<keyword evidence="4" id="KW-1185">Reference proteome</keyword>
<sequence length="199" mass="22235">MSLIIYGTSRSRALRVLWMATELGLEFDHEPLDWRDCRQNAAYRLVNPAGTIPSISDDGFVLAESLAINLYLAQKSGMLWPGNAKDQALTLQWTLWVATSLETAYTQWASHTYWLPEAARDAALAASAAAQMQGPLDHLERALARSEWLVGTAFSAADLNVASVISVVRRFEREKRPNVSNWLDRCCTRPAFQQAAKRP</sequence>
<accession>A0A1N6GSU2</accession>
<dbReference type="InterPro" id="IPR040079">
    <property type="entry name" value="Glutathione_S-Trfase"/>
</dbReference>
<dbReference type="InterPro" id="IPR010987">
    <property type="entry name" value="Glutathione-S-Trfase_C-like"/>
</dbReference>
<dbReference type="OrthoDB" id="9797500at2"/>
<gene>
    <name evidence="3" type="ORF">SAMN05444165_0941</name>
</gene>
<dbReference type="Gene3D" id="3.40.30.10">
    <property type="entry name" value="Glutaredoxin"/>
    <property type="match status" value="1"/>
</dbReference>
<keyword evidence="3" id="KW-0808">Transferase</keyword>
<dbReference type="SUPFAM" id="SSF47616">
    <property type="entry name" value="GST C-terminal domain-like"/>
    <property type="match status" value="1"/>
</dbReference>
<dbReference type="AlphaFoldDB" id="A0A1N6GSU2"/>
<dbReference type="SUPFAM" id="SSF52833">
    <property type="entry name" value="Thioredoxin-like"/>
    <property type="match status" value="1"/>
</dbReference>
<dbReference type="SFLD" id="SFLDS00019">
    <property type="entry name" value="Glutathione_Transferase_(cytos"/>
    <property type="match status" value="1"/>
</dbReference>
<dbReference type="PANTHER" id="PTHR44051">
    <property type="entry name" value="GLUTATHIONE S-TRANSFERASE-RELATED"/>
    <property type="match status" value="1"/>
</dbReference>
<name>A0A1N6GSU2_9BURK</name>
<dbReference type="InterPro" id="IPR004046">
    <property type="entry name" value="GST_C"/>
</dbReference>
<dbReference type="SFLD" id="SFLDG00358">
    <property type="entry name" value="Main_(cytGST)"/>
    <property type="match status" value="1"/>
</dbReference>
<evidence type="ECO:0000313" key="3">
    <source>
        <dbReference type="EMBL" id="SIO10507.1"/>
    </source>
</evidence>
<proteinExistence type="predicted"/>
<dbReference type="Pfam" id="PF00043">
    <property type="entry name" value="GST_C"/>
    <property type="match status" value="1"/>
</dbReference>
<dbReference type="Gene3D" id="1.20.1050.10">
    <property type="match status" value="1"/>
</dbReference>
<dbReference type="InterPro" id="IPR036282">
    <property type="entry name" value="Glutathione-S-Trfase_C_sf"/>
</dbReference>
<organism evidence="3 4">
    <name type="scientific">Paraburkholderia phenazinium</name>
    <dbReference type="NCBI Taxonomy" id="60549"/>
    <lineage>
        <taxon>Bacteria</taxon>
        <taxon>Pseudomonadati</taxon>
        <taxon>Pseudomonadota</taxon>
        <taxon>Betaproteobacteria</taxon>
        <taxon>Burkholderiales</taxon>
        <taxon>Burkholderiaceae</taxon>
        <taxon>Paraburkholderia</taxon>
    </lineage>
</organism>
<dbReference type="CDD" id="cd03046">
    <property type="entry name" value="GST_N_GTT1_like"/>
    <property type="match status" value="1"/>
</dbReference>
<dbReference type="CDD" id="cd03207">
    <property type="entry name" value="GST_C_8"/>
    <property type="match status" value="1"/>
</dbReference>
<dbReference type="Proteomes" id="UP000185151">
    <property type="component" value="Unassembled WGS sequence"/>
</dbReference>
<protein>
    <submittedName>
        <fullName evidence="3">Glutathione S-transferase</fullName>
    </submittedName>
</protein>
<dbReference type="PROSITE" id="PS50404">
    <property type="entry name" value="GST_NTER"/>
    <property type="match status" value="1"/>
</dbReference>
<feature type="domain" description="GST N-terminal" evidence="1">
    <location>
        <begin position="1"/>
        <end position="80"/>
    </location>
</feature>
<evidence type="ECO:0000313" key="4">
    <source>
        <dbReference type="Proteomes" id="UP000185151"/>
    </source>
</evidence>
<dbReference type="EMBL" id="FSRU01000001">
    <property type="protein sequence ID" value="SIO10507.1"/>
    <property type="molecule type" value="Genomic_DNA"/>
</dbReference>
<dbReference type="RefSeq" id="WP_074294447.1">
    <property type="nucleotide sequence ID" value="NZ_FSRU01000001.1"/>
</dbReference>
<dbReference type="SFLD" id="SFLDG01150">
    <property type="entry name" value="Main.1:_Beta-like"/>
    <property type="match status" value="1"/>
</dbReference>
<dbReference type="GO" id="GO:0016740">
    <property type="term" value="F:transferase activity"/>
    <property type="evidence" value="ECO:0007669"/>
    <property type="project" value="UniProtKB-KW"/>
</dbReference>
<dbReference type="InterPro" id="IPR036249">
    <property type="entry name" value="Thioredoxin-like_sf"/>
</dbReference>
<evidence type="ECO:0000259" key="2">
    <source>
        <dbReference type="PROSITE" id="PS50405"/>
    </source>
</evidence>
<evidence type="ECO:0000259" key="1">
    <source>
        <dbReference type="PROSITE" id="PS50404"/>
    </source>
</evidence>
<dbReference type="PROSITE" id="PS50405">
    <property type="entry name" value="GST_CTER"/>
    <property type="match status" value="1"/>
</dbReference>